<gene>
    <name evidence="6" type="ORF">GCM10007418_30240</name>
</gene>
<feature type="binding site" evidence="4">
    <location>
        <position position="132"/>
    </location>
    <ligand>
        <name>Zn(2+)</name>
        <dbReference type="ChEBI" id="CHEBI:29105"/>
    </ligand>
</feature>
<keyword evidence="4" id="KW-0479">Metal-binding</keyword>
<keyword evidence="2" id="KW-0808">Transferase</keyword>
<dbReference type="InterPro" id="IPR050134">
    <property type="entry name" value="NAD-dep_sirtuin_deacylases"/>
</dbReference>
<keyword evidence="4" id="KW-0862">Zinc</keyword>
<dbReference type="Pfam" id="PF02146">
    <property type="entry name" value="SIR2"/>
    <property type="match status" value="1"/>
</dbReference>
<name>A0ABQ1Q1C5_9GAMM</name>
<feature type="binding site" evidence="4">
    <location>
        <position position="154"/>
    </location>
    <ligand>
        <name>Zn(2+)</name>
        <dbReference type="ChEBI" id="CHEBI:29105"/>
    </ligand>
</feature>
<sequence length="177" mass="19458">MNKENIAVCSSLLRQAAHVVVFTGAGVSAESGIPTFRDALTGFWALHDPMDLATPEAFDRDPALVWGWYEWRRRQLRITQPNPAHAVIAGLAERVPRLTLITQNVDDLHERAGSRDVIHLHGDLHSPRCSVCAAAYQLGANVVHINPQPVRSQHPQQHSIQGPAGEVLPRLMSAAFC</sequence>
<feature type="binding site" evidence="4">
    <location>
        <position position="177"/>
    </location>
    <ligand>
        <name>Zn(2+)</name>
        <dbReference type="ChEBI" id="CHEBI:29105"/>
    </ligand>
</feature>
<keyword evidence="3" id="KW-0520">NAD</keyword>
<evidence type="ECO:0000256" key="2">
    <source>
        <dbReference type="ARBA" id="ARBA00022679"/>
    </source>
</evidence>
<dbReference type="SUPFAM" id="SSF52467">
    <property type="entry name" value="DHS-like NAD/FAD-binding domain"/>
    <property type="match status" value="1"/>
</dbReference>
<proteinExistence type="predicted"/>
<dbReference type="PROSITE" id="PS50305">
    <property type="entry name" value="SIRTUIN"/>
    <property type="match status" value="1"/>
</dbReference>
<dbReference type="PANTHER" id="PTHR11085">
    <property type="entry name" value="NAD-DEPENDENT PROTEIN DEACYLASE SIRTUIN-5, MITOCHONDRIAL-RELATED"/>
    <property type="match status" value="1"/>
</dbReference>
<feature type="active site" description="Proton acceptor" evidence="4">
    <location>
        <position position="121"/>
    </location>
</feature>
<evidence type="ECO:0000259" key="5">
    <source>
        <dbReference type="PROSITE" id="PS50305"/>
    </source>
</evidence>
<dbReference type="InterPro" id="IPR029035">
    <property type="entry name" value="DHS-like_NAD/FAD-binding_dom"/>
</dbReference>
<reference evidence="7" key="1">
    <citation type="journal article" date="2019" name="Int. J. Syst. Evol. Microbiol.">
        <title>The Global Catalogue of Microorganisms (GCM) 10K type strain sequencing project: providing services to taxonomists for standard genome sequencing and annotation.</title>
        <authorList>
            <consortium name="The Broad Institute Genomics Platform"/>
            <consortium name="The Broad Institute Genome Sequencing Center for Infectious Disease"/>
            <person name="Wu L."/>
            <person name="Ma J."/>
        </authorList>
    </citation>
    <scope>NUCLEOTIDE SEQUENCE [LARGE SCALE GENOMIC DNA]</scope>
    <source>
        <strain evidence="7">CGMCC 1.12482</strain>
    </source>
</reference>
<evidence type="ECO:0000313" key="6">
    <source>
        <dbReference type="EMBL" id="GGD09100.1"/>
    </source>
</evidence>
<feature type="binding site" evidence="4">
    <location>
        <position position="129"/>
    </location>
    <ligand>
        <name>Zn(2+)</name>
        <dbReference type="ChEBI" id="CHEBI:29105"/>
    </ligand>
</feature>
<dbReference type="Gene3D" id="3.40.50.1220">
    <property type="entry name" value="TPP-binding domain"/>
    <property type="match status" value="1"/>
</dbReference>
<feature type="domain" description="Deacetylase sirtuin-type" evidence="5">
    <location>
        <begin position="1"/>
        <end position="177"/>
    </location>
</feature>
<evidence type="ECO:0000256" key="1">
    <source>
        <dbReference type="ARBA" id="ARBA00012928"/>
    </source>
</evidence>
<dbReference type="RefSeq" id="WP_150278893.1">
    <property type="nucleotide sequence ID" value="NZ_BMFF01000007.1"/>
</dbReference>
<protein>
    <recommendedName>
        <fullName evidence="1">protein acetyllysine N-acetyltransferase</fullName>
        <ecNumber evidence="1">2.3.1.286</ecNumber>
    </recommendedName>
</protein>
<dbReference type="InterPro" id="IPR026590">
    <property type="entry name" value="Ssirtuin_cat_dom"/>
</dbReference>
<dbReference type="EC" id="2.3.1.286" evidence="1"/>
<evidence type="ECO:0000256" key="4">
    <source>
        <dbReference type="PROSITE-ProRule" id="PRU00236"/>
    </source>
</evidence>
<dbReference type="InterPro" id="IPR026591">
    <property type="entry name" value="Sirtuin_cat_small_dom_sf"/>
</dbReference>
<accession>A0ABQ1Q1C5</accession>
<dbReference type="Gene3D" id="3.30.1600.10">
    <property type="entry name" value="SIR2/SIRT2 'Small Domain"/>
    <property type="match status" value="1"/>
</dbReference>
<evidence type="ECO:0000313" key="7">
    <source>
        <dbReference type="Proteomes" id="UP000638188"/>
    </source>
</evidence>
<dbReference type="InterPro" id="IPR003000">
    <property type="entry name" value="Sirtuin"/>
</dbReference>
<keyword evidence="7" id="KW-1185">Reference proteome</keyword>
<organism evidence="6 7">
    <name type="scientific">Halopseudomonas salina</name>
    <dbReference type="NCBI Taxonomy" id="1323744"/>
    <lineage>
        <taxon>Bacteria</taxon>
        <taxon>Pseudomonadati</taxon>
        <taxon>Pseudomonadota</taxon>
        <taxon>Gammaproteobacteria</taxon>
        <taxon>Pseudomonadales</taxon>
        <taxon>Pseudomonadaceae</taxon>
        <taxon>Halopseudomonas</taxon>
    </lineage>
</organism>
<comment type="caution">
    <text evidence="6">The sequence shown here is derived from an EMBL/GenBank/DDBJ whole genome shotgun (WGS) entry which is preliminary data.</text>
</comment>
<evidence type="ECO:0000256" key="3">
    <source>
        <dbReference type="ARBA" id="ARBA00023027"/>
    </source>
</evidence>
<dbReference type="Proteomes" id="UP000638188">
    <property type="component" value="Unassembled WGS sequence"/>
</dbReference>
<dbReference type="PANTHER" id="PTHR11085:SF10">
    <property type="entry name" value="NAD-DEPENDENT PROTEIN DEACYLASE SIRTUIN-5, MITOCHONDRIAL-RELATED"/>
    <property type="match status" value="1"/>
</dbReference>
<dbReference type="EMBL" id="BMFF01000007">
    <property type="protein sequence ID" value="GGD09100.1"/>
    <property type="molecule type" value="Genomic_DNA"/>
</dbReference>